<dbReference type="PANTHER" id="PTHR45695:SF22">
    <property type="entry name" value="G-PROTEIN COUPLED RECEPTORS FAMILY 1 PROFILE DOMAIN-CONTAINING PROTEIN"/>
    <property type="match status" value="1"/>
</dbReference>
<keyword evidence="8" id="KW-0807">Transducer</keyword>
<keyword evidence="5" id="KW-0297">G-protein coupled receptor</keyword>
<dbReference type="PRINTS" id="PR00237">
    <property type="entry name" value="GPCRRHODOPSN"/>
</dbReference>
<evidence type="ECO:0000256" key="5">
    <source>
        <dbReference type="ARBA" id="ARBA00023040"/>
    </source>
</evidence>
<evidence type="ECO:0000256" key="2">
    <source>
        <dbReference type="ARBA" id="ARBA00010663"/>
    </source>
</evidence>
<gene>
    <name evidence="11" type="ORF">JYU34_015696</name>
</gene>
<evidence type="ECO:0000256" key="4">
    <source>
        <dbReference type="ARBA" id="ARBA00022989"/>
    </source>
</evidence>
<reference evidence="11 12" key="1">
    <citation type="submission" date="2021-06" db="EMBL/GenBank/DDBJ databases">
        <title>A haploid diamondback moth (Plutella xylostella L.) genome assembly resolves 31 chromosomes and identifies a diamide resistance mutation.</title>
        <authorList>
            <person name="Ward C.M."/>
            <person name="Perry K.D."/>
            <person name="Baker G."/>
            <person name="Powis K."/>
            <person name="Heckel D.G."/>
            <person name="Baxter S.W."/>
        </authorList>
    </citation>
    <scope>NUCLEOTIDE SEQUENCE [LARGE SCALE GENOMIC DNA]</scope>
    <source>
        <strain evidence="11 12">LV</strain>
        <tissue evidence="11">Single pupa</tissue>
    </source>
</reference>
<keyword evidence="12" id="KW-1185">Reference proteome</keyword>
<comment type="similarity">
    <text evidence="2">Belongs to the G-protein coupled receptor 1 family.</text>
</comment>
<keyword evidence="3 9" id="KW-0812">Transmembrane</keyword>
<evidence type="ECO:0000259" key="10">
    <source>
        <dbReference type="PROSITE" id="PS50262"/>
    </source>
</evidence>
<proteinExistence type="inferred from homology"/>
<comment type="caution">
    <text evidence="11">The sequence shown here is derived from an EMBL/GenBank/DDBJ whole genome shotgun (WGS) entry which is preliminary data.</text>
</comment>
<feature type="domain" description="G-protein coupled receptors family 1 profile" evidence="10">
    <location>
        <begin position="1"/>
        <end position="133"/>
    </location>
</feature>
<accession>A0ABQ7Q4I5</accession>
<dbReference type="Pfam" id="PF00001">
    <property type="entry name" value="7tm_1"/>
    <property type="match status" value="1"/>
</dbReference>
<dbReference type="InterPro" id="IPR000276">
    <property type="entry name" value="GPCR_Rhodpsn"/>
</dbReference>
<protein>
    <recommendedName>
        <fullName evidence="10">G-protein coupled receptors family 1 profile domain-containing protein</fullName>
    </recommendedName>
</protein>
<dbReference type="Proteomes" id="UP000823941">
    <property type="component" value="Chromosome 21"/>
</dbReference>
<dbReference type="PROSITE" id="PS50262">
    <property type="entry name" value="G_PROTEIN_RECEP_F1_2"/>
    <property type="match status" value="1"/>
</dbReference>
<evidence type="ECO:0000256" key="1">
    <source>
        <dbReference type="ARBA" id="ARBA00004141"/>
    </source>
</evidence>
<evidence type="ECO:0000256" key="6">
    <source>
        <dbReference type="ARBA" id="ARBA00023136"/>
    </source>
</evidence>
<feature type="transmembrane region" description="Helical" evidence="9">
    <location>
        <begin position="117"/>
        <end position="138"/>
    </location>
</feature>
<organism evidence="11 12">
    <name type="scientific">Plutella xylostella</name>
    <name type="common">Diamondback moth</name>
    <name type="synonym">Plutella maculipennis</name>
    <dbReference type="NCBI Taxonomy" id="51655"/>
    <lineage>
        <taxon>Eukaryota</taxon>
        <taxon>Metazoa</taxon>
        <taxon>Ecdysozoa</taxon>
        <taxon>Arthropoda</taxon>
        <taxon>Hexapoda</taxon>
        <taxon>Insecta</taxon>
        <taxon>Pterygota</taxon>
        <taxon>Neoptera</taxon>
        <taxon>Endopterygota</taxon>
        <taxon>Lepidoptera</taxon>
        <taxon>Glossata</taxon>
        <taxon>Ditrysia</taxon>
        <taxon>Yponomeutoidea</taxon>
        <taxon>Plutellidae</taxon>
        <taxon>Plutella</taxon>
    </lineage>
</organism>
<sequence length="261" mass="29528">MCTRDKCGDSERSRIKLRRSDERPLARARRRTLRMTVTIVSVFACCWLPYATMTLCRIKLRRSDERPLARARRRTLRMTVTIVSVFACCWLPYATMTLWYMLDRSSAEHVSSRLQDLFFMMAVSNSCMDPLVYGSYALSLDMKNVLASTFRKILCLTTASPDIQAVSTPGTLKSKATAVLQPECIGVPKRAQRFTVRFEETSFVAPSAGSDPSPWSENKDGACTLKPSRSCEVFTLHSTPRRLRASLDSSETEPIRFARPS</sequence>
<keyword evidence="7" id="KW-0675">Receptor</keyword>
<name>A0ABQ7Q4I5_PLUXY</name>
<dbReference type="InterPro" id="IPR017452">
    <property type="entry name" value="GPCR_Rhodpsn_7TM"/>
</dbReference>
<evidence type="ECO:0000256" key="3">
    <source>
        <dbReference type="ARBA" id="ARBA00022692"/>
    </source>
</evidence>
<feature type="transmembrane region" description="Helical" evidence="9">
    <location>
        <begin position="79"/>
        <end position="102"/>
    </location>
</feature>
<keyword evidence="4 9" id="KW-1133">Transmembrane helix</keyword>
<dbReference type="EMBL" id="JAHIBW010000021">
    <property type="protein sequence ID" value="KAG7300147.1"/>
    <property type="molecule type" value="Genomic_DNA"/>
</dbReference>
<evidence type="ECO:0000313" key="12">
    <source>
        <dbReference type="Proteomes" id="UP000823941"/>
    </source>
</evidence>
<keyword evidence="6 9" id="KW-0472">Membrane</keyword>
<dbReference type="Gene3D" id="1.20.1070.10">
    <property type="entry name" value="Rhodopsin 7-helix transmembrane proteins"/>
    <property type="match status" value="2"/>
</dbReference>
<evidence type="ECO:0000256" key="8">
    <source>
        <dbReference type="ARBA" id="ARBA00023224"/>
    </source>
</evidence>
<comment type="subcellular location">
    <subcellularLocation>
        <location evidence="1">Membrane</location>
        <topology evidence="1">Multi-pass membrane protein</topology>
    </subcellularLocation>
</comment>
<dbReference type="PANTHER" id="PTHR45695">
    <property type="entry name" value="LEUCOKININ RECEPTOR-RELATED"/>
    <property type="match status" value="1"/>
</dbReference>
<dbReference type="SUPFAM" id="SSF81321">
    <property type="entry name" value="Family A G protein-coupled receptor-like"/>
    <property type="match status" value="2"/>
</dbReference>
<evidence type="ECO:0000313" key="11">
    <source>
        <dbReference type="EMBL" id="KAG7300147.1"/>
    </source>
</evidence>
<evidence type="ECO:0000256" key="7">
    <source>
        <dbReference type="ARBA" id="ARBA00023170"/>
    </source>
</evidence>
<evidence type="ECO:0000256" key="9">
    <source>
        <dbReference type="SAM" id="Phobius"/>
    </source>
</evidence>